<dbReference type="InterPro" id="IPR016162">
    <property type="entry name" value="Ald_DH_N"/>
</dbReference>
<keyword evidence="5" id="KW-0520">NAD</keyword>
<evidence type="ECO:0000256" key="3">
    <source>
        <dbReference type="ARBA" id="ARBA00012884"/>
    </source>
</evidence>
<dbReference type="FunFam" id="3.40.309.10:FF:000005">
    <property type="entry name" value="1-pyrroline-5-carboxylate dehydrogenase 1"/>
    <property type="match status" value="1"/>
</dbReference>
<evidence type="ECO:0000313" key="11">
    <source>
        <dbReference type="Proteomes" id="UP000286954"/>
    </source>
</evidence>
<keyword evidence="11" id="KW-1185">Reference proteome</keyword>
<dbReference type="PANTHER" id="PTHR42862">
    <property type="entry name" value="DELTA-1-PYRROLINE-5-CARBOXYLATE DEHYDROGENASE 1, ISOFORM A-RELATED"/>
    <property type="match status" value="1"/>
</dbReference>
<dbReference type="Gene3D" id="3.40.605.10">
    <property type="entry name" value="Aldehyde Dehydrogenase, Chain A, domain 1"/>
    <property type="match status" value="1"/>
</dbReference>
<dbReference type="InterPro" id="IPR050485">
    <property type="entry name" value="Proline_metab_enzyme"/>
</dbReference>
<dbReference type="RefSeq" id="WP_127566768.1">
    <property type="nucleotide sequence ID" value="NZ_BMFB01000003.1"/>
</dbReference>
<evidence type="ECO:0000256" key="5">
    <source>
        <dbReference type="ARBA" id="ARBA00023027"/>
    </source>
</evidence>
<keyword evidence="4 9" id="KW-0560">Oxidoreductase</keyword>
<dbReference type="OrthoDB" id="9802947at2"/>
<evidence type="ECO:0000256" key="7">
    <source>
        <dbReference type="ARBA" id="ARBA00032259"/>
    </source>
</evidence>
<dbReference type="EMBL" id="CP018911">
    <property type="protein sequence ID" value="AZU04054.1"/>
    <property type="molecule type" value="Genomic_DNA"/>
</dbReference>
<comment type="similarity">
    <text evidence="2 9">Belongs to the aldehyde dehydrogenase family.</text>
</comment>
<evidence type="ECO:0000256" key="2">
    <source>
        <dbReference type="ARBA" id="ARBA00009986"/>
    </source>
</evidence>
<dbReference type="Proteomes" id="UP000286954">
    <property type="component" value="Chromosome"/>
</dbReference>
<dbReference type="UniPathway" id="UPA00261">
    <property type="reaction ID" value="UER00374"/>
</dbReference>
<dbReference type="PROSITE" id="PS00070">
    <property type="entry name" value="ALDEHYDE_DEHYDR_CYS"/>
    <property type="match status" value="1"/>
</dbReference>
<dbReference type="EC" id="1.2.1.88" evidence="3"/>
<organism evidence="10 11">
    <name type="scientific">Glycocaulis alkaliphilus</name>
    <dbReference type="NCBI Taxonomy" id="1434191"/>
    <lineage>
        <taxon>Bacteria</taxon>
        <taxon>Pseudomonadati</taxon>
        <taxon>Pseudomonadota</taxon>
        <taxon>Alphaproteobacteria</taxon>
        <taxon>Maricaulales</taxon>
        <taxon>Maricaulaceae</taxon>
        <taxon>Glycocaulis</taxon>
    </lineage>
</organism>
<dbReference type="GO" id="GO:0003842">
    <property type="term" value="F:L-glutamate gamma-semialdehyde dehydrogenase activity"/>
    <property type="evidence" value="ECO:0007669"/>
    <property type="project" value="UniProtKB-EC"/>
</dbReference>
<dbReference type="InterPro" id="IPR029510">
    <property type="entry name" value="Ald_DH_CS_GLU"/>
</dbReference>
<dbReference type="GO" id="GO:0009898">
    <property type="term" value="C:cytoplasmic side of plasma membrane"/>
    <property type="evidence" value="ECO:0007669"/>
    <property type="project" value="TreeGrafter"/>
</dbReference>
<protein>
    <recommendedName>
        <fullName evidence="7">L-glutamate gamma-semialdehyde dehydrogenase</fullName>
        <ecNumber evidence="3">1.2.1.88</ecNumber>
    </recommendedName>
    <alternativeName>
        <fullName evidence="7">L-glutamate gamma-semialdehyde dehydrogenase</fullName>
    </alternativeName>
</protein>
<evidence type="ECO:0000256" key="6">
    <source>
        <dbReference type="ARBA" id="ARBA00023062"/>
    </source>
</evidence>
<sequence>MTTLPLPANEIVRAYAPGSTERARLKAALTTMSGNRASLPSIIGGKAITTGNLETAVMPHLHAHVLADAHLAGAADVKAAIDAAKRAAHDWSQTGWEARARIFLKAADLVAGPWRYRLNAATMLGQSKTVHQAEIDSAAEFADFLRFNAHFMTRLYAEQPISAPREWNRVDYRPLEGFVYAVTPFNFTAIAANLPCAPAMMGVPVVWKPSPNAKLSAHYIMAVLQEAGLPDGVINLVYGDAEMVTRIVLDDSGLAGIHFTGSTGVFDHLRREIAAGSYRNMPRLVGETGGKNFTLAHASADVDALAIGVIRGGYEYQGQKCSATSRLYCPRSLWPTLRDRLVDEIAQIRVGDVRDFSCFMGAVIDRRAWSRHAEAIARARRDSSHTVLTQGEPDDCEGYFTPPTLIETQDQNSPLMREELFGPIITAFVYEDARFDEILGDIDQTSEYALTGAIFAQDSAVLEHAQAKLRYAAGNLYLNDKSTGAVVGQQPFGGARASGTNDKAGSLWNLTRWVSPRTIKENFIPPADWRYPSIEPDASI</sequence>
<dbReference type="InterPro" id="IPR015590">
    <property type="entry name" value="Aldehyde_DH_dom"/>
</dbReference>
<dbReference type="PANTHER" id="PTHR42862:SF1">
    <property type="entry name" value="DELTA-1-PYRROLINE-5-CARBOXYLATE DEHYDROGENASE 2, ISOFORM A-RELATED"/>
    <property type="match status" value="1"/>
</dbReference>
<evidence type="ECO:0000256" key="8">
    <source>
        <dbReference type="ARBA" id="ARBA00048142"/>
    </source>
</evidence>
<dbReference type="GO" id="GO:0010133">
    <property type="term" value="P:L-proline catabolic process to L-glutamate"/>
    <property type="evidence" value="ECO:0007669"/>
    <property type="project" value="UniProtKB-UniPathway"/>
</dbReference>
<dbReference type="InterPro" id="IPR016163">
    <property type="entry name" value="Ald_DH_C"/>
</dbReference>
<dbReference type="SUPFAM" id="SSF53720">
    <property type="entry name" value="ALDH-like"/>
    <property type="match status" value="1"/>
</dbReference>
<dbReference type="Gene3D" id="3.40.309.10">
    <property type="entry name" value="Aldehyde Dehydrogenase, Chain A, domain 2"/>
    <property type="match status" value="1"/>
</dbReference>
<dbReference type="InterPro" id="IPR005931">
    <property type="entry name" value="P5CDH/ALDH4A1"/>
</dbReference>
<evidence type="ECO:0000313" key="10">
    <source>
        <dbReference type="EMBL" id="AZU04054.1"/>
    </source>
</evidence>
<dbReference type="GO" id="GO:0004657">
    <property type="term" value="F:proline dehydrogenase activity"/>
    <property type="evidence" value="ECO:0007669"/>
    <property type="project" value="UniProtKB-ARBA"/>
</dbReference>
<dbReference type="PROSITE" id="PS00687">
    <property type="entry name" value="ALDEHYDE_DEHYDR_GLU"/>
    <property type="match status" value="1"/>
</dbReference>
<evidence type="ECO:0000256" key="4">
    <source>
        <dbReference type="ARBA" id="ARBA00023002"/>
    </source>
</evidence>
<name>A0A3T0E9P1_9PROT</name>
<gene>
    <name evidence="10" type="ORF">X907_1521</name>
</gene>
<keyword evidence="6" id="KW-0642">Proline metabolism</keyword>
<comment type="catalytic activity">
    <reaction evidence="8">
        <text>L-glutamate 5-semialdehyde + NAD(+) + H2O = L-glutamate + NADH + 2 H(+)</text>
        <dbReference type="Rhea" id="RHEA:30235"/>
        <dbReference type="ChEBI" id="CHEBI:15377"/>
        <dbReference type="ChEBI" id="CHEBI:15378"/>
        <dbReference type="ChEBI" id="CHEBI:29985"/>
        <dbReference type="ChEBI" id="CHEBI:57540"/>
        <dbReference type="ChEBI" id="CHEBI:57945"/>
        <dbReference type="ChEBI" id="CHEBI:58066"/>
        <dbReference type="EC" id="1.2.1.88"/>
    </reaction>
</comment>
<dbReference type="Pfam" id="PF00171">
    <property type="entry name" value="Aldedh"/>
    <property type="match status" value="1"/>
</dbReference>
<reference evidence="10 11" key="1">
    <citation type="submission" date="2016-12" db="EMBL/GenBank/DDBJ databases">
        <title>The genome of dimorphic prosthecate Glycocaulis alkaliphilus 6b-8t, isolated from crude oil dictates its adaptability in petroleum environments.</title>
        <authorList>
            <person name="Wu X.-L."/>
            <person name="Geng S."/>
        </authorList>
    </citation>
    <scope>NUCLEOTIDE SEQUENCE [LARGE SCALE GENOMIC DNA]</scope>
    <source>
        <strain evidence="10 11">6B-8</strain>
    </source>
</reference>
<comment type="pathway">
    <text evidence="1">Amino-acid degradation; L-proline degradation into L-glutamate; L-glutamate from L-proline: step 2/2.</text>
</comment>
<evidence type="ECO:0000256" key="9">
    <source>
        <dbReference type="RuleBase" id="RU003345"/>
    </source>
</evidence>
<proteinExistence type="inferred from homology"/>
<dbReference type="InterPro" id="IPR016161">
    <property type="entry name" value="Ald_DH/histidinol_DH"/>
</dbReference>
<dbReference type="NCBIfam" id="TIGR01236">
    <property type="entry name" value="D1pyr5carbox1"/>
    <property type="match status" value="1"/>
</dbReference>
<dbReference type="AlphaFoldDB" id="A0A3T0E9P1"/>
<dbReference type="InterPro" id="IPR016160">
    <property type="entry name" value="Ald_DH_CS_CYS"/>
</dbReference>
<dbReference type="KEGG" id="gak:X907_1521"/>
<accession>A0A3T0E9P1</accession>
<evidence type="ECO:0000256" key="1">
    <source>
        <dbReference type="ARBA" id="ARBA00004786"/>
    </source>
</evidence>
<dbReference type="FunFam" id="3.40.605.10:FF:000006">
    <property type="entry name" value="1-pyrroline-5-carboxylate dehydrogenase"/>
    <property type="match status" value="1"/>
</dbReference>